<organism evidence="2 3">
    <name type="scientific">Mucilaginibacter lappiensis</name>
    <dbReference type="NCBI Taxonomy" id="354630"/>
    <lineage>
        <taxon>Bacteria</taxon>
        <taxon>Pseudomonadati</taxon>
        <taxon>Bacteroidota</taxon>
        <taxon>Sphingobacteriia</taxon>
        <taxon>Sphingobacteriales</taxon>
        <taxon>Sphingobacteriaceae</taxon>
        <taxon>Mucilaginibacter</taxon>
    </lineage>
</organism>
<dbReference type="AlphaFoldDB" id="A0A841J7M1"/>
<keyword evidence="1" id="KW-0732">Signal</keyword>
<dbReference type="PROSITE" id="PS51257">
    <property type="entry name" value="PROKAR_LIPOPROTEIN"/>
    <property type="match status" value="1"/>
</dbReference>
<dbReference type="EMBL" id="JACHCA010000003">
    <property type="protein sequence ID" value="MBB6127179.1"/>
    <property type="molecule type" value="Genomic_DNA"/>
</dbReference>
<dbReference type="Proteomes" id="UP000548326">
    <property type="component" value="Unassembled WGS sequence"/>
</dbReference>
<feature type="signal peptide" evidence="1">
    <location>
        <begin position="1"/>
        <end position="23"/>
    </location>
</feature>
<feature type="chain" id="PRO_5033037191" evidence="1">
    <location>
        <begin position="24"/>
        <end position="631"/>
    </location>
</feature>
<evidence type="ECO:0000313" key="3">
    <source>
        <dbReference type="Proteomes" id="UP000548326"/>
    </source>
</evidence>
<protein>
    <submittedName>
        <fullName evidence="2">Uncharacterized protein</fullName>
    </submittedName>
</protein>
<comment type="caution">
    <text evidence="2">The sequence shown here is derived from an EMBL/GenBank/DDBJ whole genome shotgun (WGS) entry which is preliminary data.</text>
</comment>
<proteinExistence type="predicted"/>
<evidence type="ECO:0000256" key="1">
    <source>
        <dbReference type="SAM" id="SignalP"/>
    </source>
</evidence>
<name>A0A841J7M1_9SPHI</name>
<sequence length="631" mass="71633">MRIFTRVLIISSCLILTSCSTIIKNAVNKKYPPINTIDKKINSAYSTLNTLDTARYSDAIISVSKNLVDTIGTFELKKTNGRLLINNKIIDSLRIKEFKTLLAPQEITISSRQNIYLSNKHVKTVDFEVTASLSPYYSNDTLYFNPYFNRIHIQKIFFRKCAFLSRVKPIVSILNKVFDVYLENLNGQIKNYFVVIKPLPEGGQKISNVLAKNSDVLIDQDATVKWKSQNFNSSLVVDNRSFNLLLSEKGAISQQKENNIPNNTQLPNISKEELFKKLYDQLQRKNKYMLVKSFDLIDDSLSYLTRVIISNRFLQDNLNYSFNNLNFKFRYPLKFSGSIPNTDVDIKKPNINCDCDDYCNRYIRGNGGLRKMKFELCKTTCPISPFPTFPYVSVPFHTCLTMRTILLAFENDITIGTISGNFLVNNTIYGNFKGIRFSDSLKSVEIDKDLSSKSLIKYNFKYETLNKISAGRLLLLFSSGGCAKFDVNDELSLDGNITPSKFTLKLTKKQLRDSSALKIDILPFTANLLFDHPPADAIATNYSNFITCPLVAALGKLTLDIGKITPGNFVPRKFKDAFTAATEGKYSHTFELNSLTIPLNFKIKSQAFGYINANSKWSNKSILIYTNLLKN</sequence>
<gene>
    <name evidence="2" type="ORF">HDF22_001285</name>
</gene>
<accession>A0A841J7M1</accession>
<reference evidence="2 3" key="1">
    <citation type="submission" date="2020-08" db="EMBL/GenBank/DDBJ databases">
        <title>Genomic Encyclopedia of Type Strains, Phase IV (KMG-V): Genome sequencing to study the core and pangenomes of soil and plant-associated prokaryotes.</title>
        <authorList>
            <person name="Whitman W."/>
        </authorList>
    </citation>
    <scope>NUCLEOTIDE SEQUENCE [LARGE SCALE GENOMIC DNA]</scope>
    <source>
        <strain evidence="2 3">MP601</strain>
    </source>
</reference>
<evidence type="ECO:0000313" key="2">
    <source>
        <dbReference type="EMBL" id="MBB6127179.1"/>
    </source>
</evidence>
<dbReference type="RefSeq" id="WP_183586392.1">
    <property type="nucleotide sequence ID" value="NZ_JACHCA010000003.1"/>
</dbReference>